<protein>
    <submittedName>
        <fullName evidence="1">Uncharacterized protein</fullName>
    </submittedName>
</protein>
<dbReference type="EMBL" id="JAKXMK010000004">
    <property type="protein sequence ID" value="MCH6165318.1"/>
    <property type="molecule type" value="Genomic_DNA"/>
</dbReference>
<dbReference type="RefSeq" id="WP_241035342.1">
    <property type="nucleotide sequence ID" value="NZ_BAAAJF010000023.1"/>
</dbReference>
<keyword evidence="2" id="KW-1185">Reference proteome</keyword>
<reference evidence="1 2" key="1">
    <citation type="submission" date="2022-03" db="EMBL/GenBank/DDBJ databases">
        <title>Pseudonocardia alaer sp. nov., a novel actinomycete isolated from reed forest soil.</title>
        <authorList>
            <person name="Wang L."/>
        </authorList>
    </citation>
    <scope>NUCLEOTIDE SEQUENCE [LARGE SCALE GENOMIC DNA]</scope>
    <source>
        <strain evidence="1 2">Y-16303</strain>
    </source>
</reference>
<evidence type="ECO:0000313" key="1">
    <source>
        <dbReference type="EMBL" id="MCH6165318.1"/>
    </source>
</evidence>
<sequence length="161" mass="17846">MTTPTDDQTMAAFDEAARTVSAAPSVRVERTPVTNRVIQKWLLGGKFKYGPVNRPSEDDKHGRMGGSVDWTSCRHLPTPQLCFGLAALPGHLMCADCFLAAAAESPNSCDWCDKFVETDLYPAIYPVGPAIVLMLLCHEHVVGEDPHYWRKHVRNTLLSHN</sequence>
<comment type="caution">
    <text evidence="1">The sequence shown here is derived from an EMBL/GenBank/DDBJ whole genome shotgun (WGS) entry which is preliminary data.</text>
</comment>
<accession>A0ABS9T9V2</accession>
<evidence type="ECO:0000313" key="2">
    <source>
        <dbReference type="Proteomes" id="UP001299970"/>
    </source>
</evidence>
<dbReference type="Proteomes" id="UP001299970">
    <property type="component" value="Unassembled WGS sequence"/>
</dbReference>
<proteinExistence type="predicted"/>
<name>A0ABS9T9V2_9PSEU</name>
<gene>
    <name evidence="1" type="ORF">MMF94_06465</name>
</gene>
<organism evidence="1 2">
    <name type="scientific">Pseudonocardia alaniniphila</name>
    <dbReference type="NCBI Taxonomy" id="75291"/>
    <lineage>
        <taxon>Bacteria</taxon>
        <taxon>Bacillati</taxon>
        <taxon>Actinomycetota</taxon>
        <taxon>Actinomycetes</taxon>
        <taxon>Pseudonocardiales</taxon>
        <taxon>Pseudonocardiaceae</taxon>
        <taxon>Pseudonocardia</taxon>
    </lineage>
</organism>